<dbReference type="Gene3D" id="2.60.120.10">
    <property type="entry name" value="Jelly Rolls"/>
    <property type="match status" value="1"/>
</dbReference>
<protein>
    <submittedName>
        <fullName evidence="6">Crp/Fnr family transcriptional regulator</fullName>
    </submittedName>
</protein>
<reference evidence="6" key="1">
    <citation type="submission" date="2022-07" db="EMBL/GenBank/DDBJ databases">
        <title>Draft genome of Pseudomonas carnis strain LP isolated from cheese.</title>
        <authorList>
            <person name="Wolfe B.E."/>
        </authorList>
    </citation>
    <scope>NUCLEOTIDE SEQUENCE</scope>
    <source>
        <strain evidence="6">LP</strain>
    </source>
</reference>
<evidence type="ECO:0000313" key="6">
    <source>
        <dbReference type="EMBL" id="MDD1946056.1"/>
    </source>
</evidence>
<dbReference type="InterPro" id="IPR012318">
    <property type="entry name" value="HTH_CRP"/>
</dbReference>
<dbReference type="PROSITE" id="PS51063">
    <property type="entry name" value="HTH_CRP_2"/>
    <property type="match status" value="1"/>
</dbReference>
<proteinExistence type="predicted"/>
<dbReference type="SUPFAM" id="SSF46785">
    <property type="entry name" value="Winged helix' DNA-binding domain"/>
    <property type="match status" value="1"/>
</dbReference>
<dbReference type="PANTHER" id="PTHR24567">
    <property type="entry name" value="CRP FAMILY TRANSCRIPTIONAL REGULATORY PROTEIN"/>
    <property type="match status" value="1"/>
</dbReference>
<keyword evidence="2" id="KW-0238">DNA-binding</keyword>
<accession>A0ABT5RJ91</accession>
<evidence type="ECO:0000259" key="4">
    <source>
        <dbReference type="PROSITE" id="PS50042"/>
    </source>
</evidence>
<evidence type="ECO:0000313" key="7">
    <source>
        <dbReference type="Proteomes" id="UP001150614"/>
    </source>
</evidence>
<evidence type="ECO:0000259" key="5">
    <source>
        <dbReference type="PROSITE" id="PS51063"/>
    </source>
</evidence>
<dbReference type="SUPFAM" id="SSF51206">
    <property type="entry name" value="cAMP-binding domain-like"/>
    <property type="match status" value="1"/>
</dbReference>
<dbReference type="Gene3D" id="1.10.10.10">
    <property type="entry name" value="Winged helix-like DNA-binding domain superfamily/Winged helix DNA-binding domain"/>
    <property type="match status" value="1"/>
</dbReference>
<evidence type="ECO:0000256" key="3">
    <source>
        <dbReference type="ARBA" id="ARBA00023163"/>
    </source>
</evidence>
<dbReference type="Pfam" id="PF13545">
    <property type="entry name" value="HTH_Crp_2"/>
    <property type="match status" value="1"/>
</dbReference>
<sequence>MTGFNWIEDLSPSASEALREKSRIRSLPGGITLYRQRDPMTEVFQIVSGAVRQCILTADGQEVLIYIYRPGDVIGDSAVASNESYSINFITRGKSVLRVWGARDFNDLRARYHDIEAAIVAQTSRRLKGALQIIEELLTLPVAARIASRFVSLAQMQKSEKVAVSLSLSQSDIGLMVGSARPNVNRAIRELRELGLIETDYGRILVKNREGLVRYINDHGRQTKNNIDDE</sequence>
<dbReference type="InterPro" id="IPR050397">
    <property type="entry name" value="Env_Response_Regulators"/>
</dbReference>
<dbReference type="PANTHER" id="PTHR24567:SF28">
    <property type="entry name" value="LISTERIOLYSIN REGULATORY PROTEIN"/>
    <property type="match status" value="1"/>
</dbReference>
<evidence type="ECO:0000256" key="2">
    <source>
        <dbReference type="ARBA" id="ARBA00023125"/>
    </source>
</evidence>
<dbReference type="InterPro" id="IPR036390">
    <property type="entry name" value="WH_DNA-bd_sf"/>
</dbReference>
<dbReference type="SMART" id="SM00419">
    <property type="entry name" value="HTH_CRP"/>
    <property type="match status" value="1"/>
</dbReference>
<dbReference type="InterPro" id="IPR018490">
    <property type="entry name" value="cNMP-bd_dom_sf"/>
</dbReference>
<dbReference type="Pfam" id="PF00027">
    <property type="entry name" value="cNMP_binding"/>
    <property type="match status" value="1"/>
</dbReference>
<keyword evidence="7" id="KW-1185">Reference proteome</keyword>
<name>A0ABT5RJ91_9PSED</name>
<dbReference type="SMART" id="SM00100">
    <property type="entry name" value="cNMP"/>
    <property type="match status" value="1"/>
</dbReference>
<dbReference type="InterPro" id="IPR036388">
    <property type="entry name" value="WH-like_DNA-bd_sf"/>
</dbReference>
<keyword evidence="1" id="KW-0805">Transcription regulation</keyword>
<dbReference type="Proteomes" id="UP001150614">
    <property type="component" value="Unassembled WGS sequence"/>
</dbReference>
<dbReference type="RefSeq" id="WP_054896918.1">
    <property type="nucleotide sequence ID" value="NZ_BQHG01000020.1"/>
</dbReference>
<dbReference type="EMBL" id="JANCLL010000025">
    <property type="protein sequence ID" value="MDD1946056.1"/>
    <property type="molecule type" value="Genomic_DNA"/>
</dbReference>
<dbReference type="InterPro" id="IPR014710">
    <property type="entry name" value="RmlC-like_jellyroll"/>
</dbReference>
<comment type="caution">
    <text evidence="6">The sequence shown here is derived from an EMBL/GenBank/DDBJ whole genome shotgun (WGS) entry which is preliminary data.</text>
</comment>
<dbReference type="CDD" id="cd00038">
    <property type="entry name" value="CAP_ED"/>
    <property type="match status" value="1"/>
</dbReference>
<gene>
    <name evidence="6" type="ORF">NMG11_19730</name>
</gene>
<keyword evidence="3" id="KW-0804">Transcription</keyword>
<feature type="domain" description="Cyclic nucleotide-binding" evidence="4">
    <location>
        <begin position="6"/>
        <end position="126"/>
    </location>
</feature>
<organism evidence="6 7">
    <name type="scientific">Pseudomonas carnis</name>
    <dbReference type="NCBI Taxonomy" id="2487355"/>
    <lineage>
        <taxon>Bacteria</taxon>
        <taxon>Pseudomonadati</taxon>
        <taxon>Pseudomonadota</taxon>
        <taxon>Gammaproteobacteria</taxon>
        <taxon>Pseudomonadales</taxon>
        <taxon>Pseudomonadaceae</taxon>
        <taxon>Pseudomonas</taxon>
    </lineage>
</organism>
<dbReference type="InterPro" id="IPR000595">
    <property type="entry name" value="cNMP-bd_dom"/>
</dbReference>
<evidence type="ECO:0000256" key="1">
    <source>
        <dbReference type="ARBA" id="ARBA00023015"/>
    </source>
</evidence>
<dbReference type="PROSITE" id="PS50042">
    <property type="entry name" value="CNMP_BINDING_3"/>
    <property type="match status" value="1"/>
</dbReference>
<feature type="domain" description="HTH crp-type" evidence="5">
    <location>
        <begin position="140"/>
        <end position="210"/>
    </location>
</feature>